<keyword evidence="3 5" id="KW-1133">Transmembrane helix</keyword>
<evidence type="ECO:0000313" key="7">
    <source>
        <dbReference type="EMBL" id="KFI60031.1"/>
    </source>
</evidence>
<dbReference type="Gene3D" id="1.20.1250.20">
    <property type="entry name" value="MFS general substrate transporter like domains"/>
    <property type="match status" value="2"/>
</dbReference>
<feature type="transmembrane region" description="Helical" evidence="5">
    <location>
        <begin position="197"/>
        <end position="220"/>
    </location>
</feature>
<evidence type="ECO:0000256" key="5">
    <source>
        <dbReference type="SAM" id="Phobius"/>
    </source>
</evidence>
<feature type="transmembrane region" description="Helical" evidence="5">
    <location>
        <begin position="452"/>
        <end position="475"/>
    </location>
</feature>
<feature type="transmembrane region" description="Helical" evidence="5">
    <location>
        <begin position="414"/>
        <end position="431"/>
    </location>
</feature>
<protein>
    <submittedName>
        <fullName evidence="7">Membrane protein</fullName>
    </submittedName>
</protein>
<feature type="transmembrane region" description="Helical" evidence="5">
    <location>
        <begin position="351"/>
        <end position="377"/>
    </location>
</feature>
<accession>A0A087AMN1</accession>
<dbReference type="PROSITE" id="PS50850">
    <property type="entry name" value="MFS"/>
    <property type="match status" value="1"/>
</dbReference>
<sequence length="514" mass="54260">MTASTPSQELNERDKAAIGRLGMPTVKRRAAQPTVDSPTVQIARMSTGSAASVVTSGLASLAAVDTAVPDETSAFLDMRDPLTAANGQRPTRTQLIRFGIGFFLCALICAVPWVALSTVVLPYMFEYLTPSSKVAMVGLTNGLGAIIALLSNVLFGALSDITRTAVGRRTPWIVGGGALTSIAMWGCLQNVDTPAAVIAWWCVAQFGYNMMLAPFVASLADRIPDKVRGSISGAYGAGIAVGQTLGSIVGAALIAHGRSGVRLGWGIGVGVFVLTAVGVVLIWPREPNNRNEVHQQFHAKALADLFRPPRHAPDFMRALLGRTLMMTGYWMIITFQLYIAQDYIFTGHPDAIGLAARLIAVMAIITLITSGVGSLAAGPITDRLERRKLPVALAGCLFAFGALMPLVFRSVVGMLLFAAFAGLGYGAYCAIDQALNVAVLPDAKTAGRDLGILNMSNTLSTVLGSLLAALIVLIAKHALGVSHVPPVAFAWIFIVAIVLVLVASWIVTRIRSVR</sequence>
<evidence type="ECO:0000256" key="4">
    <source>
        <dbReference type="ARBA" id="ARBA00023136"/>
    </source>
</evidence>
<reference evidence="7 8" key="1">
    <citation type="submission" date="2014-03" db="EMBL/GenBank/DDBJ databases">
        <title>Genomics of Bifidobacteria.</title>
        <authorList>
            <person name="Ventura M."/>
            <person name="Milani C."/>
            <person name="Lugli G.A."/>
        </authorList>
    </citation>
    <scope>NUCLEOTIDE SEQUENCE [LARGE SCALE GENOMIC DNA]</scope>
    <source>
        <strain evidence="7 8">LMG 11596</strain>
    </source>
</reference>
<comment type="caution">
    <text evidence="7">The sequence shown here is derived from an EMBL/GenBank/DDBJ whole genome shotgun (WGS) entry which is preliminary data.</text>
</comment>
<feature type="transmembrane region" description="Helical" evidence="5">
    <location>
        <begin position="232"/>
        <end position="257"/>
    </location>
</feature>
<dbReference type="EMBL" id="JGYW01000001">
    <property type="protein sequence ID" value="KFI60031.1"/>
    <property type="molecule type" value="Genomic_DNA"/>
</dbReference>
<dbReference type="AlphaFoldDB" id="A0A087AMN1"/>
<dbReference type="CDD" id="cd06174">
    <property type="entry name" value="MFS"/>
    <property type="match status" value="1"/>
</dbReference>
<evidence type="ECO:0000259" key="6">
    <source>
        <dbReference type="PROSITE" id="PS50850"/>
    </source>
</evidence>
<feature type="transmembrane region" description="Helical" evidence="5">
    <location>
        <begin position="319"/>
        <end position="339"/>
    </location>
</feature>
<dbReference type="Proteomes" id="UP000029074">
    <property type="component" value="Unassembled WGS sequence"/>
</dbReference>
<evidence type="ECO:0000313" key="8">
    <source>
        <dbReference type="Proteomes" id="UP000029074"/>
    </source>
</evidence>
<feature type="transmembrane region" description="Helical" evidence="5">
    <location>
        <begin position="135"/>
        <end position="158"/>
    </location>
</feature>
<proteinExistence type="predicted"/>
<dbReference type="Pfam" id="PF07690">
    <property type="entry name" value="MFS_1"/>
    <property type="match status" value="1"/>
</dbReference>
<organism evidence="7 8">
    <name type="scientific">Bifidobacterium gallicum DSM 20093 = LMG 11596</name>
    <dbReference type="NCBI Taxonomy" id="561180"/>
    <lineage>
        <taxon>Bacteria</taxon>
        <taxon>Bacillati</taxon>
        <taxon>Actinomycetota</taxon>
        <taxon>Actinomycetes</taxon>
        <taxon>Bifidobacteriales</taxon>
        <taxon>Bifidobacteriaceae</taxon>
        <taxon>Bifidobacterium</taxon>
    </lineage>
</organism>
<feature type="transmembrane region" description="Helical" evidence="5">
    <location>
        <begin position="170"/>
        <end position="191"/>
    </location>
</feature>
<dbReference type="RefSeq" id="WP_238548598.1">
    <property type="nucleotide sequence ID" value="NZ_JGYW01000001.1"/>
</dbReference>
<dbReference type="InterPro" id="IPR011701">
    <property type="entry name" value="MFS"/>
</dbReference>
<feature type="transmembrane region" description="Helical" evidence="5">
    <location>
        <begin position="389"/>
        <end position="408"/>
    </location>
</feature>
<feature type="domain" description="Major facilitator superfamily (MFS) profile" evidence="6">
    <location>
        <begin position="94"/>
        <end position="511"/>
    </location>
</feature>
<evidence type="ECO:0000256" key="1">
    <source>
        <dbReference type="ARBA" id="ARBA00004651"/>
    </source>
</evidence>
<feature type="transmembrane region" description="Helical" evidence="5">
    <location>
        <begin position="95"/>
        <end position="115"/>
    </location>
</feature>
<gene>
    <name evidence="7" type="ORF">BGLCM_0050</name>
</gene>
<dbReference type="InterPro" id="IPR020846">
    <property type="entry name" value="MFS_dom"/>
</dbReference>
<keyword evidence="8" id="KW-1185">Reference proteome</keyword>
<keyword evidence="2 5" id="KW-0812">Transmembrane</keyword>
<dbReference type="PANTHER" id="PTHR23528">
    <property type="match status" value="1"/>
</dbReference>
<dbReference type="GO" id="GO:0022857">
    <property type="term" value="F:transmembrane transporter activity"/>
    <property type="evidence" value="ECO:0007669"/>
    <property type="project" value="InterPro"/>
</dbReference>
<evidence type="ECO:0000256" key="3">
    <source>
        <dbReference type="ARBA" id="ARBA00022989"/>
    </source>
</evidence>
<comment type="subcellular location">
    <subcellularLocation>
        <location evidence="1">Cell membrane</location>
        <topology evidence="1">Multi-pass membrane protein</topology>
    </subcellularLocation>
</comment>
<dbReference type="SUPFAM" id="SSF103473">
    <property type="entry name" value="MFS general substrate transporter"/>
    <property type="match status" value="1"/>
</dbReference>
<dbReference type="InterPro" id="IPR036259">
    <property type="entry name" value="MFS_trans_sf"/>
</dbReference>
<keyword evidence="4 5" id="KW-0472">Membrane</keyword>
<dbReference type="GO" id="GO:0005886">
    <property type="term" value="C:plasma membrane"/>
    <property type="evidence" value="ECO:0007669"/>
    <property type="project" value="UniProtKB-SubCell"/>
</dbReference>
<dbReference type="PANTHER" id="PTHR23528:SF1">
    <property type="entry name" value="MAJOR FACILITATOR SUPERFAMILY (MFS) PROFILE DOMAIN-CONTAINING PROTEIN"/>
    <property type="match status" value="1"/>
</dbReference>
<evidence type="ECO:0000256" key="2">
    <source>
        <dbReference type="ARBA" id="ARBA00022692"/>
    </source>
</evidence>
<name>A0A087AMN1_9BIFI</name>
<feature type="transmembrane region" description="Helical" evidence="5">
    <location>
        <begin position="487"/>
        <end position="508"/>
    </location>
</feature>
<feature type="transmembrane region" description="Helical" evidence="5">
    <location>
        <begin position="263"/>
        <end position="283"/>
    </location>
</feature>